<dbReference type="Proteomes" id="UP000827986">
    <property type="component" value="Unassembled WGS sequence"/>
</dbReference>
<feature type="compositionally biased region" description="Polar residues" evidence="1">
    <location>
        <begin position="42"/>
        <end position="66"/>
    </location>
</feature>
<name>A0A9D4B8D5_9SAUR</name>
<dbReference type="AlphaFoldDB" id="A0A9D4B8D5"/>
<gene>
    <name evidence="2" type="ORF">KIL84_014876</name>
</gene>
<accession>A0A9D4B8D5</accession>
<feature type="region of interest" description="Disordered" evidence="1">
    <location>
        <begin position="38"/>
        <end position="71"/>
    </location>
</feature>
<evidence type="ECO:0000256" key="1">
    <source>
        <dbReference type="SAM" id="MobiDB-lite"/>
    </source>
</evidence>
<organism evidence="2 3">
    <name type="scientific">Mauremys mutica</name>
    <name type="common">yellowpond turtle</name>
    <dbReference type="NCBI Taxonomy" id="74926"/>
    <lineage>
        <taxon>Eukaryota</taxon>
        <taxon>Metazoa</taxon>
        <taxon>Chordata</taxon>
        <taxon>Craniata</taxon>
        <taxon>Vertebrata</taxon>
        <taxon>Euteleostomi</taxon>
        <taxon>Archelosauria</taxon>
        <taxon>Testudinata</taxon>
        <taxon>Testudines</taxon>
        <taxon>Cryptodira</taxon>
        <taxon>Durocryptodira</taxon>
        <taxon>Testudinoidea</taxon>
        <taxon>Geoemydidae</taxon>
        <taxon>Geoemydinae</taxon>
        <taxon>Mauremys</taxon>
    </lineage>
</organism>
<sequence length="140" mass="15429">MPCPFLICYTCDHLRTSVNAEEREAQLQNIVSTGSGRAVNLSDESLNHNTIESKPSLERNQTSEPPNSAKLPLGGPFVDSSCLGTCPFDYCSVPGEGSKMSLFIKTGQMDLMSESTRMNQKTVKLTFMDRGLCNCYMNMT</sequence>
<keyword evidence="3" id="KW-1185">Reference proteome</keyword>
<proteinExistence type="predicted"/>
<dbReference type="EMBL" id="JAHDVG010000465">
    <property type="protein sequence ID" value="KAH1184260.1"/>
    <property type="molecule type" value="Genomic_DNA"/>
</dbReference>
<comment type="caution">
    <text evidence="2">The sequence shown here is derived from an EMBL/GenBank/DDBJ whole genome shotgun (WGS) entry which is preliminary data.</text>
</comment>
<reference evidence="2" key="1">
    <citation type="submission" date="2021-09" db="EMBL/GenBank/DDBJ databases">
        <title>The genome of Mauremys mutica provides insights into the evolution of semi-aquatic lifestyle.</title>
        <authorList>
            <person name="Gong S."/>
            <person name="Gao Y."/>
        </authorList>
    </citation>
    <scope>NUCLEOTIDE SEQUENCE</scope>
    <source>
        <strain evidence="2">MM-2020</strain>
        <tissue evidence="2">Muscle</tissue>
    </source>
</reference>
<evidence type="ECO:0000313" key="3">
    <source>
        <dbReference type="Proteomes" id="UP000827986"/>
    </source>
</evidence>
<evidence type="ECO:0000313" key="2">
    <source>
        <dbReference type="EMBL" id="KAH1184260.1"/>
    </source>
</evidence>
<protein>
    <submittedName>
        <fullName evidence="2">Uncharacterized protein</fullName>
    </submittedName>
</protein>